<evidence type="ECO:0000313" key="1">
    <source>
        <dbReference type="EMBL" id="BAL83503.1"/>
    </source>
</evidence>
<sequence>MKDKMNYLVTVGLECEHVTLSIHGYTFESLQQIILQKVDVIAKMNTEFCALQEKGYVNNATKVEKMSEYLYEGEYLEARALADYIKALAEDGLFNGAVHINNDLVCIGC</sequence>
<dbReference type="Proteomes" id="UP000007887">
    <property type="component" value="Chromosome"/>
</dbReference>
<gene>
    <name evidence="1" type="ordered locus">SELR_17950</name>
</gene>
<evidence type="ECO:0000313" key="2">
    <source>
        <dbReference type="Proteomes" id="UP000007887"/>
    </source>
</evidence>
<accession>I0GRW6</accession>
<dbReference type="EMBL" id="AP012292">
    <property type="protein sequence ID" value="BAL83503.1"/>
    <property type="molecule type" value="Genomic_DNA"/>
</dbReference>
<protein>
    <submittedName>
        <fullName evidence="1">Uncharacterized protein</fullName>
    </submittedName>
</protein>
<dbReference type="AlphaFoldDB" id="I0GRW6"/>
<dbReference type="RefSeq" id="WP_014424934.1">
    <property type="nucleotide sequence ID" value="NC_017068.1"/>
</dbReference>
<name>I0GRW6_SELRL</name>
<dbReference type="PATRIC" id="fig|927704.6.peg.1859"/>
<dbReference type="KEGG" id="sri:SELR_17950"/>
<reference evidence="1 2" key="1">
    <citation type="submission" date="2011-10" db="EMBL/GenBank/DDBJ databases">
        <title>Whole genome sequence of Selenomonas ruminantium subsp. lactilytica TAM6421.</title>
        <authorList>
            <person name="Oguchi A."/>
            <person name="Ankai A."/>
            <person name="Kaneko J."/>
            <person name="Yamada-Narita S."/>
            <person name="Fukui S."/>
            <person name="Takahashi M."/>
            <person name="Onodera T."/>
            <person name="Kojima S."/>
            <person name="Fushimi T."/>
            <person name="Abe N."/>
            <person name="Kamio Y."/>
            <person name="Yamazaki S."/>
            <person name="Fujita N."/>
        </authorList>
    </citation>
    <scope>NUCLEOTIDE SEQUENCE [LARGE SCALE GENOMIC DNA]</scope>
    <source>
        <strain evidence="2">NBRC 103574 / TAM6421</strain>
    </source>
</reference>
<organism evidence="1 2">
    <name type="scientific">Selenomonas ruminantium subsp. lactilytica (strain NBRC 103574 / TAM6421)</name>
    <dbReference type="NCBI Taxonomy" id="927704"/>
    <lineage>
        <taxon>Bacteria</taxon>
        <taxon>Bacillati</taxon>
        <taxon>Bacillota</taxon>
        <taxon>Negativicutes</taxon>
        <taxon>Selenomonadales</taxon>
        <taxon>Selenomonadaceae</taxon>
        <taxon>Selenomonas</taxon>
    </lineage>
</organism>
<proteinExistence type="predicted"/>
<dbReference type="HOGENOM" id="CLU_2182125_0_0_9"/>